<evidence type="ECO:0000256" key="1">
    <source>
        <dbReference type="SAM" id="MobiDB-lite"/>
    </source>
</evidence>
<feature type="compositionally biased region" description="Basic and acidic residues" evidence="1">
    <location>
        <begin position="251"/>
        <end position="266"/>
    </location>
</feature>
<name>A0A1F7WDQ6_9BACT</name>
<dbReference type="AlphaFoldDB" id="A0A1F7WDQ6"/>
<dbReference type="EMBL" id="MGFH01000246">
    <property type="protein sequence ID" value="OGM00952.1"/>
    <property type="molecule type" value="Genomic_DNA"/>
</dbReference>
<feature type="compositionally biased region" description="Polar residues" evidence="1">
    <location>
        <begin position="267"/>
        <end position="277"/>
    </location>
</feature>
<accession>A0A1F7WDQ6</accession>
<evidence type="ECO:0000313" key="4">
    <source>
        <dbReference type="Proteomes" id="UP000178735"/>
    </source>
</evidence>
<proteinExistence type="predicted"/>
<feature type="region of interest" description="Disordered" evidence="1">
    <location>
        <begin position="246"/>
        <end position="288"/>
    </location>
</feature>
<feature type="compositionally biased region" description="Basic and acidic residues" evidence="1">
    <location>
        <begin position="278"/>
        <end position="288"/>
    </location>
</feature>
<keyword evidence="2" id="KW-0732">Signal</keyword>
<organism evidence="3 4">
    <name type="scientific">Candidatus Wallbacteria bacterium GWC2_49_35</name>
    <dbReference type="NCBI Taxonomy" id="1817813"/>
    <lineage>
        <taxon>Bacteria</taxon>
        <taxon>Candidatus Walliibacteriota</taxon>
    </lineage>
</organism>
<evidence type="ECO:0000256" key="2">
    <source>
        <dbReference type="SAM" id="SignalP"/>
    </source>
</evidence>
<feature type="chain" id="PRO_5009533381" description="DUF5667 domain-containing protein" evidence="2">
    <location>
        <begin position="31"/>
        <end position="288"/>
    </location>
</feature>
<evidence type="ECO:0000313" key="3">
    <source>
        <dbReference type="EMBL" id="OGM00952.1"/>
    </source>
</evidence>
<evidence type="ECO:0008006" key="5">
    <source>
        <dbReference type="Google" id="ProtNLM"/>
    </source>
</evidence>
<reference evidence="3 4" key="1">
    <citation type="journal article" date="2016" name="Nat. Commun.">
        <title>Thousands of microbial genomes shed light on interconnected biogeochemical processes in an aquifer system.</title>
        <authorList>
            <person name="Anantharaman K."/>
            <person name="Brown C.T."/>
            <person name="Hug L.A."/>
            <person name="Sharon I."/>
            <person name="Castelle C.J."/>
            <person name="Probst A.J."/>
            <person name="Thomas B.C."/>
            <person name="Singh A."/>
            <person name="Wilkins M.J."/>
            <person name="Karaoz U."/>
            <person name="Brodie E.L."/>
            <person name="Williams K.H."/>
            <person name="Hubbard S.S."/>
            <person name="Banfield J.F."/>
        </authorList>
    </citation>
    <scope>NUCLEOTIDE SEQUENCE [LARGE SCALE GENOMIC DNA]</scope>
</reference>
<feature type="signal peptide" evidence="2">
    <location>
        <begin position="1"/>
        <end position="30"/>
    </location>
</feature>
<sequence>MSSNGKISGLLTIAAIAALCAAAIHFSAGAGFCQKSGAASKSDIKEVSLPENFRNIENLRFAIKKLKNMFVSYSSAYNENDGQLKTFVSDLVSCLEDCDISAMESAGLAESLAETIVRLKVMPDEQKRIYDQFVRVMDEAGVKRGVSNKIADDARDVAEMISKGKDAQGAPYDLIYKYYGVNAKGHAAHKLERDKGVVRGKSSFFGTGKTETSEMMKKYGDDPAENNKKIIGIEFMDPVAARDNAAASAAAKEEKKDAETIIKEKTSGNAQDASKSGETAKDAGKKTE</sequence>
<dbReference type="Proteomes" id="UP000178735">
    <property type="component" value="Unassembled WGS sequence"/>
</dbReference>
<comment type="caution">
    <text evidence="3">The sequence shown here is derived from an EMBL/GenBank/DDBJ whole genome shotgun (WGS) entry which is preliminary data.</text>
</comment>
<gene>
    <name evidence="3" type="ORF">A2008_09880</name>
</gene>
<protein>
    <recommendedName>
        <fullName evidence="5">DUF5667 domain-containing protein</fullName>
    </recommendedName>
</protein>
<dbReference type="STRING" id="1817813.A2008_09880"/>